<comment type="similarity">
    <text evidence="3">Belongs to the ScpA family.</text>
</comment>
<dbReference type="GO" id="GO:0005737">
    <property type="term" value="C:cytoplasm"/>
    <property type="evidence" value="ECO:0007669"/>
    <property type="project" value="UniProtKB-SubCell"/>
</dbReference>
<dbReference type="InterPro" id="IPR003768">
    <property type="entry name" value="ScpA"/>
</dbReference>
<reference evidence="4" key="2">
    <citation type="journal article" date="2021" name="PeerJ">
        <title>Extensive microbial diversity within the chicken gut microbiome revealed by metagenomics and culture.</title>
        <authorList>
            <person name="Gilroy R."/>
            <person name="Ravi A."/>
            <person name="Getino M."/>
            <person name="Pursley I."/>
            <person name="Horton D.L."/>
            <person name="Alikhan N.F."/>
            <person name="Baker D."/>
            <person name="Gharbi K."/>
            <person name="Hall N."/>
            <person name="Watson M."/>
            <person name="Adriaenssens E.M."/>
            <person name="Foster-Nyarko E."/>
            <person name="Jarju S."/>
            <person name="Secka A."/>
            <person name="Antonio M."/>
            <person name="Oren A."/>
            <person name="Chaudhuri R.R."/>
            <person name="La Ragione R."/>
            <person name="Hildebrand F."/>
            <person name="Pallen M.J."/>
        </authorList>
    </citation>
    <scope>NUCLEOTIDE SEQUENCE</scope>
    <source>
        <strain evidence="4">CHK181-108</strain>
    </source>
</reference>
<evidence type="ECO:0000256" key="2">
    <source>
        <dbReference type="ARBA" id="ARBA00044777"/>
    </source>
</evidence>
<comment type="caution">
    <text evidence="4">The sequence shown here is derived from an EMBL/GenBank/DDBJ whole genome shotgun (WGS) entry which is preliminary data.</text>
</comment>
<sequence length="256" mass="29943">MDKILYKLDKFEGPLDLLLTLIQKHKLSIYDIPIAEITDRYLEAIEGIEEAELENTSEFLVMAAQLLLIKSRMLIPKNEEEEEEEDPREELARRLEEYQKFKEASAELRKSEFSSRYMVFRGEEKIKFPVPEYSRRHNTDELIEAFEHILARRIRRSAPEKRAFSGIVGREKVSVDDMVEKICKRLAKSRRVSFKSLFPDSDSKPEMIATFLAVLEMIKLNRIRADFDEDKRDFIITAEKNNREDTAKGAFESGEG</sequence>
<protein>
    <recommendedName>
        <fullName evidence="2 3">Segregation and condensation protein A</fullName>
    </recommendedName>
</protein>
<dbReference type="Gene3D" id="6.10.250.2410">
    <property type="match status" value="1"/>
</dbReference>
<comment type="function">
    <text evidence="3">Participates in chromosomal partition during cell division. May act via the formation of a condensin-like complex containing Smc and ScpB that pull DNA away from mid-cell into both cell halves.</text>
</comment>
<dbReference type="HAMAP" id="MF_01805">
    <property type="entry name" value="ScpA"/>
    <property type="match status" value="1"/>
</dbReference>
<proteinExistence type="inferred from homology"/>
<comment type="subunit">
    <text evidence="3">Component of a cohesin-like complex composed of ScpA, ScpB and the Smc homodimer, in which ScpA and ScpB bind to the head domain of Smc. The presence of the three proteins is required for the association of the complex with DNA.</text>
</comment>
<dbReference type="Proteomes" id="UP000824165">
    <property type="component" value="Unassembled WGS sequence"/>
</dbReference>
<dbReference type="PANTHER" id="PTHR33969">
    <property type="entry name" value="SEGREGATION AND CONDENSATION PROTEIN A"/>
    <property type="match status" value="1"/>
</dbReference>
<evidence type="ECO:0000256" key="3">
    <source>
        <dbReference type="HAMAP-Rule" id="MF_01805"/>
    </source>
</evidence>
<keyword evidence="3" id="KW-0963">Cytoplasm</keyword>
<gene>
    <name evidence="3" type="primary">scpA</name>
    <name evidence="4" type="ORF">IAA60_08640</name>
</gene>
<keyword evidence="3" id="KW-0132">Cell division</keyword>
<dbReference type="AlphaFoldDB" id="A0A9D1KQS0"/>
<dbReference type="Pfam" id="PF02616">
    <property type="entry name" value="SMC_ScpA"/>
    <property type="match status" value="1"/>
</dbReference>
<dbReference type="EMBL" id="DVLU01000092">
    <property type="protein sequence ID" value="HIT85950.1"/>
    <property type="molecule type" value="Genomic_DNA"/>
</dbReference>
<reference evidence="4" key="1">
    <citation type="submission" date="2020-10" db="EMBL/GenBank/DDBJ databases">
        <authorList>
            <person name="Gilroy R."/>
        </authorList>
    </citation>
    <scope>NUCLEOTIDE SEQUENCE</scope>
    <source>
        <strain evidence="4">CHK181-108</strain>
    </source>
</reference>
<evidence type="ECO:0000256" key="1">
    <source>
        <dbReference type="ARBA" id="ARBA00022829"/>
    </source>
</evidence>
<evidence type="ECO:0000313" key="5">
    <source>
        <dbReference type="Proteomes" id="UP000824165"/>
    </source>
</evidence>
<dbReference type="PANTHER" id="PTHR33969:SF2">
    <property type="entry name" value="SEGREGATION AND CONDENSATION PROTEIN A"/>
    <property type="match status" value="1"/>
</dbReference>
<dbReference type="GO" id="GO:0006260">
    <property type="term" value="P:DNA replication"/>
    <property type="evidence" value="ECO:0007669"/>
    <property type="project" value="UniProtKB-UniRule"/>
</dbReference>
<dbReference type="GO" id="GO:0051301">
    <property type="term" value="P:cell division"/>
    <property type="evidence" value="ECO:0007669"/>
    <property type="project" value="UniProtKB-KW"/>
</dbReference>
<evidence type="ECO:0000313" key="4">
    <source>
        <dbReference type="EMBL" id="HIT85950.1"/>
    </source>
</evidence>
<comment type="subcellular location">
    <subcellularLocation>
        <location evidence="3">Cytoplasm</location>
    </subcellularLocation>
    <text evidence="3">Associated with two foci at the outer edges of the nucleoid region in young cells, and at four foci within both cell halves in older cells.</text>
</comment>
<keyword evidence="3" id="KW-0131">Cell cycle</keyword>
<accession>A0A9D1KQS0</accession>
<name>A0A9D1KQS0_9FIRM</name>
<keyword evidence="1 3" id="KW-0159">Chromosome partition</keyword>
<organism evidence="4 5">
    <name type="scientific">Candidatus Ornithomonoglobus intestinigallinarum</name>
    <dbReference type="NCBI Taxonomy" id="2840894"/>
    <lineage>
        <taxon>Bacteria</taxon>
        <taxon>Bacillati</taxon>
        <taxon>Bacillota</taxon>
        <taxon>Clostridia</taxon>
        <taxon>Candidatus Ornithomonoglobus</taxon>
    </lineage>
</organism>
<dbReference type="GO" id="GO:0007059">
    <property type="term" value="P:chromosome segregation"/>
    <property type="evidence" value="ECO:0007669"/>
    <property type="project" value="UniProtKB-UniRule"/>
</dbReference>